<dbReference type="InterPro" id="IPR026021">
    <property type="entry name" value="YdjA-like"/>
</dbReference>
<name>A0A317QBX8_9GAMM</name>
<feature type="domain" description="Nitroreductase" evidence="9">
    <location>
        <begin position="19"/>
        <end position="161"/>
    </location>
</feature>
<organism evidence="10 11">
    <name type="scientific">Pseudidiomarina maritima</name>
    <dbReference type="NCBI Taxonomy" id="519453"/>
    <lineage>
        <taxon>Bacteria</taxon>
        <taxon>Pseudomonadati</taxon>
        <taxon>Pseudomonadota</taxon>
        <taxon>Gammaproteobacteria</taxon>
        <taxon>Alteromonadales</taxon>
        <taxon>Idiomarinaceae</taxon>
        <taxon>Pseudidiomarina</taxon>
    </lineage>
</organism>
<dbReference type="RefSeq" id="WP_110075129.1">
    <property type="nucleotide sequence ID" value="NZ_QGTT01000002.1"/>
</dbReference>
<keyword evidence="11" id="KW-1185">Reference proteome</keyword>
<keyword evidence="6 7" id="KW-0520">NAD</keyword>
<feature type="binding site" description="in other chain" evidence="8">
    <location>
        <begin position="131"/>
        <end position="133"/>
    </location>
    <ligand>
        <name>FMN</name>
        <dbReference type="ChEBI" id="CHEBI:58210"/>
        <note>ligand shared between dimeric partners</note>
    </ligand>
</feature>
<evidence type="ECO:0000256" key="5">
    <source>
        <dbReference type="ARBA" id="ARBA00023002"/>
    </source>
</evidence>
<evidence type="ECO:0000256" key="3">
    <source>
        <dbReference type="ARBA" id="ARBA00022643"/>
    </source>
</evidence>
<dbReference type="EMBL" id="QGTT01000002">
    <property type="protein sequence ID" value="PWW15189.1"/>
    <property type="molecule type" value="Genomic_DNA"/>
</dbReference>
<feature type="binding site" evidence="8">
    <location>
        <position position="35"/>
    </location>
    <ligand>
        <name>FMN</name>
        <dbReference type="ChEBI" id="CHEBI:58210"/>
        <note>ligand shared between dimeric partners</note>
    </ligand>
</feature>
<dbReference type="AlphaFoldDB" id="A0A317QBX8"/>
<sequence>MQAIELLTTRSSMPRLVAPGPTNEQLQVMFQAACRAPDHMALMPYSFTLYQEQGRAKLGEVFASAAKARELNETQIAQAQELPLRAPVVIMVAMRAQQHDKVPRDEQLASAACASLLLQQAAFAQGLGAIWRTGWLAEDEVVKAQLGLAPADAIVGFLYVGTPAVATPIKPDKDWQSKVEIVE</sequence>
<dbReference type="OrthoDB" id="9804207at2"/>
<dbReference type="PANTHER" id="PTHR43821:SF1">
    <property type="entry name" value="NAD(P)H NITROREDUCTASE YDJA-RELATED"/>
    <property type="match status" value="1"/>
</dbReference>
<evidence type="ECO:0000259" key="9">
    <source>
        <dbReference type="Pfam" id="PF00881"/>
    </source>
</evidence>
<proteinExistence type="inferred from homology"/>
<dbReference type="InterPro" id="IPR000415">
    <property type="entry name" value="Nitroreductase-like"/>
</dbReference>
<reference evidence="10 11" key="1">
    <citation type="submission" date="2018-05" db="EMBL/GenBank/DDBJ databases">
        <title>Freshwater and sediment microbial communities from various areas in North America, analyzing microbe dynamics in response to fracking.</title>
        <authorList>
            <person name="Lamendella R."/>
        </authorList>
    </citation>
    <scope>NUCLEOTIDE SEQUENCE [LARGE SCALE GENOMIC DNA]</scope>
    <source>
        <strain evidence="10 11">125B1</strain>
    </source>
</reference>
<dbReference type="SUPFAM" id="SSF55469">
    <property type="entry name" value="FMN-dependent nitroreductase-like"/>
    <property type="match status" value="1"/>
</dbReference>
<accession>A0A317QBX8</accession>
<dbReference type="PIRSF" id="PIRSF000232">
    <property type="entry name" value="YdjA"/>
    <property type="match status" value="1"/>
</dbReference>
<dbReference type="GO" id="GO:0016491">
    <property type="term" value="F:oxidoreductase activity"/>
    <property type="evidence" value="ECO:0007669"/>
    <property type="project" value="UniProtKB-UniRule"/>
</dbReference>
<evidence type="ECO:0000313" key="11">
    <source>
        <dbReference type="Proteomes" id="UP000246964"/>
    </source>
</evidence>
<feature type="binding site" evidence="8">
    <location>
        <position position="39"/>
    </location>
    <ligand>
        <name>FMN</name>
        <dbReference type="ChEBI" id="CHEBI:58210"/>
        <note>ligand shared between dimeric partners</note>
    </ligand>
</feature>
<evidence type="ECO:0000256" key="2">
    <source>
        <dbReference type="ARBA" id="ARBA00022630"/>
    </source>
</evidence>
<dbReference type="InterPro" id="IPR052530">
    <property type="entry name" value="NAD(P)H_nitroreductase"/>
</dbReference>
<dbReference type="Gene3D" id="3.40.109.10">
    <property type="entry name" value="NADH Oxidase"/>
    <property type="match status" value="1"/>
</dbReference>
<keyword evidence="5 7" id="KW-0560">Oxidoreductase</keyword>
<evidence type="ECO:0000256" key="6">
    <source>
        <dbReference type="ARBA" id="ARBA00023027"/>
    </source>
</evidence>
<evidence type="ECO:0000256" key="1">
    <source>
        <dbReference type="ARBA" id="ARBA00007118"/>
    </source>
</evidence>
<dbReference type="Pfam" id="PF00881">
    <property type="entry name" value="Nitroreductase"/>
    <property type="match status" value="1"/>
</dbReference>
<dbReference type="InterPro" id="IPR029479">
    <property type="entry name" value="Nitroreductase"/>
</dbReference>
<evidence type="ECO:0000256" key="7">
    <source>
        <dbReference type="PIRNR" id="PIRNR000232"/>
    </source>
</evidence>
<protein>
    <recommendedName>
        <fullName evidence="7">Putative NAD(P)H nitroreductase</fullName>
        <ecNumber evidence="7">1.-.-.-</ecNumber>
    </recommendedName>
</protein>
<evidence type="ECO:0000256" key="8">
    <source>
        <dbReference type="PIRSR" id="PIRSR000232-1"/>
    </source>
</evidence>
<dbReference type="PANTHER" id="PTHR43821">
    <property type="entry name" value="NAD(P)H NITROREDUCTASE YDJA-RELATED"/>
    <property type="match status" value="1"/>
</dbReference>
<feature type="binding site" description="in other chain" evidence="8">
    <location>
        <begin position="10"/>
        <end position="12"/>
    </location>
    <ligand>
        <name>FMN</name>
        <dbReference type="ChEBI" id="CHEBI:58210"/>
        <note>ligand shared between dimeric partners</note>
    </ligand>
</feature>
<comment type="caution">
    <text evidence="10">The sequence shown here is derived from an EMBL/GenBank/DDBJ whole genome shotgun (WGS) entry which is preliminary data.</text>
</comment>
<evidence type="ECO:0000256" key="4">
    <source>
        <dbReference type="ARBA" id="ARBA00022857"/>
    </source>
</evidence>
<comment type="cofactor">
    <cofactor evidence="8">
        <name>FMN</name>
        <dbReference type="ChEBI" id="CHEBI:58210"/>
    </cofactor>
    <text evidence="8">Binds 1 FMN per subunit.</text>
</comment>
<keyword evidence="4 7" id="KW-0521">NADP</keyword>
<dbReference type="EC" id="1.-.-.-" evidence="7"/>
<gene>
    <name evidence="10" type="ORF">DET45_102193</name>
</gene>
<keyword evidence="3 7" id="KW-0288">FMN</keyword>
<dbReference type="Proteomes" id="UP000246964">
    <property type="component" value="Unassembled WGS sequence"/>
</dbReference>
<dbReference type="CDD" id="cd02135">
    <property type="entry name" value="YdjA-like"/>
    <property type="match status" value="1"/>
</dbReference>
<evidence type="ECO:0000313" key="10">
    <source>
        <dbReference type="EMBL" id="PWW15189.1"/>
    </source>
</evidence>
<comment type="similarity">
    <text evidence="1 7">Belongs to the nitroreductase family.</text>
</comment>
<keyword evidence="2 7" id="KW-0285">Flavoprotein</keyword>